<keyword evidence="2" id="KW-0472">Membrane</keyword>
<keyword evidence="4" id="KW-1185">Reference proteome</keyword>
<sequence length="219" mass="22128">MTTPDHPSRTTPTDTETPVSDTTNPVNDTTDTTDPDTTDPDTRRSPALIAAAVALPVALIAGIVVAAVVAGRNPALEPVALGSVPAPASGSPQCAALIDALPDKLGDFTRAELVNPAPEGAAAWQSADAQEIVLRCGLDRPAEFDAASALQVVDGVQWLEIPGGEGVDASTWFAVDRGVYVAVTIPHGLGPTPLQDASVAVSTLPAAPIDPAPVPVPGS</sequence>
<accession>A0ABP8NZI5</accession>
<evidence type="ECO:0000313" key="3">
    <source>
        <dbReference type="EMBL" id="GAA4476024.1"/>
    </source>
</evidence>
<evidence type="ECO:0000256" key="1">
    <source>
        <dbReference type="SAM" id="MobiDB-lite"/>
    </source>
</evidence>
<evidence type="ECO:0008006" key="5">
    <source>
        <dbReference type="Google" id="ProtNLM"/>
    </source>
</evidence>
<evidence type="ECO:0000313" key="4">
    <source>
        <dbReference type="Proteomes" id="UP001501183"/>
    </source>
</evidence>
<feature type="transmembrane region" description="Helical" evidence="2">
    <location>
        <begin position="47"/>
        <end position="70"/>
    </location>
</feature>
<name>A0ABP8NZI5_9NOCA</name>
<proteinExistence type="predicted"/>
<gene>
    <name evidence="3" type="ORF">GCM10023094_14810</name>
</gene>
<feature type="compositionally biased region" description="Polar residues" evidence="1">
    <location>
        <begin position="1"/>
        <end position="20"/>
    </location>
</feature>
<evidence type="ECO:0000256" key="2">
    <source>
        <dbReference type="SAM" id="Phobius"/>
    </source>
</evidence>
<dbReference type="InterPro" id="IPR021903">
    <property type="entry name" value="DUF3515"/>
</dbReference>
<feature type="region of interest" description="Disordered" evidence="1">
    <location>
        <begin position="1"/>
        <end position="43"/>
    </location>
</feature>
<comment type="caution">
    <text evidence="3">The sequence shown here is derived from an EMBL/GenBank/DDBJ whole genome shotgun (WGS) entry which is preliminary data.</text>
</comment>
<protein>
    <recommendedName>
        <fullName evidence="5">DUF3515 domain-containing protein</fullName>
    </recommendedName>
</protein>
<dbReference type="Pfam" id="PF12028">
    <property type="entry name" value="DUF3515"/>
    <property type="match status" value="1"/>
</dbReference>
<organism evidence="3 4">
    <name type="scientific">Rhodococcus olei</name>
    <dbReference type="NCBI Taxonomy" id="2161675"/>
    <lineage>
        <taxon>Bacteria</taxon>
        <taxon>Bacillati</taxon>
        <taxon>Actinomycetota</taxon>
        <taxon>Actinomycetes</taxon>
        <taxon>Mycobacteriales</taxon>
        <taxon>Nocardiaceae</taxon>
        <taxon>Rhodococcus</taxon>
    </lineage>
</organism>
<keyword evidence="2" id="KW-1133">Transmembrane helix</keyword>
<keyword evidence="2" id="KW-0812">Transmembrane</keyword>
<reference evidence="4" key="1">
    <citation type="journal article" date="2019" name="Int. J. Syst. Evol. Microbiol.">
        <title>The Global Catalogue of Microorganisms (GCM) 10K type strain sequencing project: providing services to taxonomists for standard genome sequencing and annotation.</title>
        <authorList>
            <consortium name="The Broad Institute Genomics Platform"/>
            <consortium name="The Broad Institute Genome Sequencing Center for Infectious Disease"/>
            <person name="Wu L."/>
            <person name="Ma J."/>
        </authorList>
    </citation>
    <scope>NUCLEOTIDE SEQUENCE [LARGE SCALE GENOMIC DNA]</scope>
    <source>
        <strain evidence="4">JCM 32206</strain>
    </source>
</reference>
<dbReference type="EMBL" id="BAABFB010000029">
    <property type="protein sequence ID" value="GAA4476024.1"/>
    <property type="molecule type" value="Genomic_DNA"/>
</dbReference>
<dbReference type="Proteomes" id="UP001501183">
    <property type="component" value="Unassembled WGS sequence"/>
</dbReference>
<feature type="compositionally biased region" description="Low complexity" evidence="1">
    <location>
        <begin position="21"/>
        <end position="30"/>
    </location>
</feature>